<accession>A0A9P8QDL1</accession>
<keyword evidence="6" id="KW-0009">Actin-binding</keyword>
<feature type="compositionally biased region" description="Basic and acidic residues" evidence="10">
    <location>
        <begin position="549"/>
        <end position="577"/>
    </location>
</feature>
<evidence type="ECO:0000313" key="13">
    <source>
        <dbReference type="Proteomes" id="UP000774326"/>
    </source>
</evidence>
<dbReference type="GO" id="GO:0007015">
    <property type="term" value="P:actin filament organization"/>
    <property type="evidence" value="ECO:0007669"/>
    <property type="project" value="TreeGrafter"/>
</dbReference>
<dbReference type="PROSITE" id="PS50082">
    <property type="entry name" value="WD_REPEATS_2"/>
    <property type="match status" value="3"/>
</dbReference>
<organism evidence="12 13">
    <name type="scientific">Wickerhamomyces pijperi</name>
    <name type="common">Yeast</name>
    <name type="synonym">Pichia pijperi</name>
    <dbReference type="NCBI Taxonomy" id="599730"/>
    <lineage>
        <taxon>Eukaryota</taxon>
        <taxon>Fungi</taxon>
        <taxon>Dikarya</taxon>
        <taxon>Ascomycota</taxon>
        <taxon>Saccharomycotina</taxon>
        <taxon>Saccharomycetes</taxon>
        <taxon>Phaffomycetales</taxon>
        <taxon>Wickerhamomycetaceae</taxon>
        <taxon>Wickerhamomyces</taxon>
    </lineage>
</organism>
<dbReference type="PANTHER" id="PTHR10856">
    <property type="entry name" value="CORONIN"/>
    <property type="match status" value="1"/>
</dbReference>
<evidence type="ECO:0000256" key="4">
    <source>
        <dbReference type="ARBA" id="ARBA00022737"/>
    </source>
</evidence>
<protein>
    <recommendedName>
        <fullName evidence="9">Coronin</fullName>
    </recommendedName>
</protein>
<comment type="similarity">
    <text evidence="1 9">Belongs to the WD repeat coronin family.</text>
</comment>
<feature type="region of interest" description="Disordered" evidence="10">
    <location>
        <begin position="419"/>
        <end position="615"/>
    </location>
</feature>
<comment type="subunit">
    <text evidence="7">Binds to F-actin.</text>
</comment>
<dbReference type="OrthoDB" id="1850764at2759"/>
<keyword evidence="4 9" id="KW-0677">Repeat</keyword>
<keyword evidence="13" id="KW-1185">Reference proteome</keyword>
<dbReference type="Pfam" id="PF16300">
    <property type="entry name" value="WD40_4"/>
    <property type="match status" value="1"/>
</dbReference>
<dbReference type="SMART" id="SM00320">
    <property type="entry name" value="WD40"/>
    <property type="match status" value="4"/>
</dbReference>
<feature type="compositionally biased region" description="Basic and acidic residues" evidence="10">
    <location>
        <begin position="519"/>
        <end position="531"/>
    </location>
</feature>
<feature type="domain" description="DUF1899" evidence="11">
    <location>
        <begin position="9"/>
        <end position="73"/>
    </location>
</feature>
<evidence type="ECO:0000256" key="6">
    <source>
        <dbReference type="ARBA" id="ARBA00023203"/>
    </source>
</evidence>
<feature type="repeat" description="WD" evidence="8">
    <location>
        <begin position="82"/>
        <end position="124"/>
    </location>
</feature>
<evidence type="ECO:0000256" key="10">
    <source>
        <dbReference type="SAM" id="MobiDB-lite"/>
    </source>
</evidence>
<feature type="repeat" description="WD" evidence="8">
    <location>
        <begin position="141"/>
        <end position="183"/>
    </location>
</feature>
<reference evidence="12" key="2">
    <citation type="submission" date="2021-01" db="EMBL/GenBank/DDBJ databases">
        <authorList>
            <person name="Schikora-Tamarit M.A."/>
        </authorList>
    </citation>
    <scope>NUCLEOTIDE SEQUENCE</scope>
    <source>
        <strain evidence="12">CBS2887</strain>
    </source>
</reference>
<reference evidence="12" key="1">
    <citation type="journal article" date="2021" name="Open Biol.">
        <title>Shared evolutionary footprints suggest mitochondrial oxidative damage underlies multiple complex I losses in fungi.</title>
        <authorList>
            <person name="Schikora-Tamarit M.A."/>
            <person name="Marcet-Houben M."/>
            <person name="Nosek J."/>
            <person name="Gabaldon T."/>
        </authorList>
    </citation>
    <scope>NUCLEOTIDE SEQUENCE</scope>
    <source>
        <strain evidence="12">CBS2887</strain>
    </source>
</reference>
<evidence type="ECO:0000256" key="8">
    <source>
        <dbReference type="PROSITE-ProRule" id="PRU00221"/>
    </source>
</evidence>
<dbReference type="InterPro" id="IPR015943">
    <property type="entry name" value="WD40/YVTN_repeat-like_dom_sf"/>
</dbReference>
<feature type="compositionally biased region" description="Basic and acidic residues" evidence="10">
    <location>
        <begin position="482"/>
        <end position="492"/>
    </location>
</feature>
<dbReference type="InterPro" id="IPR001680">
    <property type="entry name" value="WD40_rpt"/>
</dbReference>
<evidence type="ECO:0000259" key="11">
    <source>
        <dbReference type="SMART" id="SM01166"/>
    </source>
</evidence>
<evidence type="ECO:0000256" key="2">
    <source>
        <dbReference type="ARBA" id="ARBA00022553"/>
    </source>
</evidence>
<keyword evidence="2" id="KW-0597">Phosphoprotein</keyword>
<gene>
    <name evidence="12" type="ORF">WICPIJ_001405</name>
</gene>
<dbReference type="AlphaFoldDB" id="A0A9P8QDL1"/>
<dbReference type="Proteomes" id="UP000774326">
    <property type="component" value="Unassembled WGS sequence"/>
</dbReference>
<dbReference type="GO" id="GO:0051015">
    <property type="term" value="F:actin filament binding"/>
    <property type="evidence" value="ECO:0007669"/>
    <property type="project" value="TreeGrafter"/>
</dbReference>
<dbReference type="InterPro" id="IPR020472">
    <property type="entry name" value="WD40_PAC1"/>
</dbReference>
<evidence type="ECO:0000256" key="9">
    <source>
        <dbReference type="RuleBase" id="RU280818"/>
    </source>
</evidence>
<comment type="caution">
    <text evidence="12">The sequence shown here is derived from an EMBL/GenBank/DDBJ whole genome shotgun (WGS) entry which is preliminary data.</text>
</comment>
<evidence type="ECO:0000256" key="1">
    <source>
        <dbReference type="ARBA" id="ARBA00009482"/>
    </source>
</evidence>
<dbReference type="InterPro" id="IPR015048">
    <property type="entry name" value="DUF1899"/>
</dbReference>
<feature type="compositionally biased region" description="Basic and acidic residues" evidence="10">
    <location>
        <begin position="426"/>
        <end position="456"/>
    </location>
</feature>
<evidence type="ECO:0000313" key="12">
    <source>
        <dbReference type="EMBL" id="KAH3687595.1"/>
    </source>
</evidence>
<dbReference type="SMART" id="SM01166">
    <property type="entry name" value="DUF1899"/>
    <property type="match status" value="1"/>
</dbReference>
<sequence>MGNFTTSGRFVRASKYRHVYGSAYKKELQYDNIRITKNAWDSNILQTNGKYISVNWNSSGGGAFAVIPVSEVGKAPDQVSLFRGHTATVLDTAFDPFDEQCVISGGEDGKIGVWRIPDEYSLRNHTDANGDLQDVKPVKFLTGHKRKVGHVDFHPVAKGVVASSSMDYTVKIWDLEKGEDILTLEHPDLVTSFCFNYNGNLMATTSRDRKLRVWDIREKKIISEGAGHSGAKASRVTWLGNTDRLVTTGFSKLSDRQLGIWNATDIGAGPIGGFYTVDQSSGILVPLYDESTNVLYVGGKGDGNIRYFEFENDELFALSEFQSTDAQRGLAIAPKRTVNVKENEVVKIYKTVNDLTIEPISFKVPRKSEIFQDDIYPDAPSDQPALTAEEWFAGKSVDGPILISMETVYDGAEPTFTASAPASASIKEEPKKEEPKKQEPKKEEPKKEEPKKEESPVSKPAGPLDETLKSNTSVASLLDKAATLDKDNRFEDVNFQESTIKDDEWEDVKKPTEIFNEPIPKKELSKAEQLKAKVSQASSNSASASAPVKIEEEPKKKEDPKPEEPKIAKSEPKETETKTSTPPASAASSTISTTTTSSEVKEEPKPVTTATSAKPLTLKETVEKLNNTVCKFEKLVEVLVQSNLEKDERLKALEDKIEQLLKK</sequence>
<dbReference type="EMBL" id="JAEUBG010000721">
    <property type="protein sequence ID" value="KAH3687595.1"/>
    <property type="molecule type" value="Genomic_DNA"/>
</dbReference>
<keyword evidence="5" id="KW-0175">Coiled coil</keyword>
<dbReference type="FunFam" id="2.130.10.10:FF:000197">
    <property type="entry name" value="Coronin"/>
    <property type="match status" value="1"/>
</dbReference>
<evidence type="ECO:0000256" key="5">
    <source>
        <dbReference type="ARBA" id="ARBA00023054"/>
    </source>
</evidence>
<dbReference type="Pfam" id="PF08953">
    <property type="entry name" value="DUF1899"/>
    <property type="match status" value="1"/>
</dbReference>
<feature type="compositionally biased region" description="Basic and acidic residues" evidence="10">
    <location>
        <begin position="499"/>
        <end position="512"/>
    </location>
</feature>
<dbReference type="GO" id="GO:0030479">
    <property type="term" value="C:actin cortical patch"/>
    <property type="evidence" value="ECO:0007669"/>
    <property type="project" value="UniProtKB-ARBA"/>
</dbReference>
<dbReference type="SUPFAM" id="SSF50978">
    <property type="entry name" value="WD40 repeat-like"/>
    <property type="match status" value="1"/>
</dbReference>
<dbReference type="InterPro" id="IPR019775">
    <property type="entry name" value="WD40_repeat_CS"/>
</dbReference>
<dbReference type="SMART" id="SM01167">
    <property type="entry name" value="DUF1900"/>
    <property type="match status" value="1"/>
</dbReference>
<dbReference type="PROSITE" id="PS00678">
    <property type="entry name" value="WD_REPEATS_1"/>
    <property type="match status" value="2"/>
</dbReference>
<name>A0A9P8QDL1_WICPI</name>
<evidence type="ECO:0000256" key="3">
    <source>
        <dbReference type="ARBA" id="ARBA00022574"/>
    </source>
</evidence>
<feature type="compositionally biased region" description="Low complexity" evidence="10">
    <location>
        <begin position="578"/>
        <end position="598"/>
    </location>
</feature>
<proteinExistence type="inferred from homology"/>
<dbReference type="InterPro" id="IPR036322">
    <property type="entry name" value="WD40_repeat_dom_sf"/>
</dbReference>
<dbReference type="Gene3D" id="2.130.10.10">
    <property type="entry name" value="YVTN repeat-like/Quinoprotein amine dehydrogenase"/>
    <property type="match status" value="1"/>
</dbReference>
<dbReference type="PRINTS" id="PR00320">
    <property type="entry name" value="GPROTEINBRPT"/>
</dbReference>
<dbReference type="PANTHER" id="PTHR10856:SF0">
    <property type="entry name" value="CORONIN"/>
    <property type="match status" value="1"/>
</dbReference>
<dbReference type="Pfam" id="PF00400">
    <property type="entry name" value="WD40"/>
    <property type="match status" value="3"/>
</dbReference>
<keyword evidence="3 8" id="KW-0853">WD repeat</keyword>
<feature type="compositionally biased region" description="Low complexity" evidence="10">
    <location>
        <begin position="535"/>
        <end position="548"/>
    </location>
</feature>
<feature type="repeat" description="WD" evidence="8">
    <location>
        <begin position="183"/>
        <end position="224"/>
    </location>
</feature>
<dbReference type="PROSITE" id="PS50294">
    <property type="entry name" value="WD_REPEATS_REGION"/>
    <property type="match status" value="3"/>
</dbReference>
<dbReference type="InterPro" id="IPR015505">
    <property type="entry name" value="Coronin"/>
</dbReference>
<evidence type="ECO:0000256" key="7">
    <source>
        <dbReference type="ARBA" id="ARBA00062568"/>
    </source>
</evidence>